<dbReference type="EMBL" id="JAAIUW010000005">
    <property type="protein sequence ID" value="KAF7829564.1"/>
    <property type="molecule type" value="Genomic_DNA"/>
</dbReference>
<evidence type="ECO:0000313" key="1">
    <source>
        <dbReference type="EMBL" id="KAF7829564.1"/>
    </source>
</evidence>
<dbReference type="Proteomes" id="UP000634136">
    <property type="component" value="Unassembled WGS sequence"/>
</dbReference>
<reference evidence="1" key="1">
    <citation type="submission" date="2020-09" db="EMBL/GenBank/DDBJ databases">
        <title>Genome-Enabled Discovery of Anthraquinone Biosynthesis in Senna tora.</title>
        <authorList>
            <person name="Kang S.-H."/>
            <person name="Pandey R.P."/>
            <person name="Lee C.-M."/>
            <person name="Sim J.-S."/>
            <person name="Jeong J.-T."/>
            <person name="Choi B.-S."/>
            <person name="Jung M."/>
            <person name="Ginzburg D."/>
            <person name="Zhao K."/>
            <person name="Won S.Y."/>
            <person name="Oh T.-J."/>
            <person name="Yu Y."/>
            <person name="Kim N.-H."/>
            <person name="Lee O.R."/>
            <person name="Lee T.-H."/>
            <person name="Bashyal P."/>
            <person name="Kim T.-S."/>
            <person name="Lee W.-H."/>
            <person name="Kawkins C."/>
            <person name="Kim C.-K."/>
            <person name="Kim J.S."/>
            <person name="Ahn B.O."/>
            <person name="Rhee S.Y."/>
            <person name="Sohng J.K."/>
        </authorList>
    </citation>
    <scope>NUCLEOTIDE SEQUENCE</scope>
    <source>
        <tissue evidence="1">Leaf</tissue>
    </source>
</reference>
<protein>
    <submittedName>
        <fullName evidence="1">Uncharacterized protein</fullName>
    </submittedName>
</protein>
<proteinExistence type="predicted"/>
<name>A0A834WSG6_9FABA</name>
<sequence>MDMEMQEDNIGVVWNEKEGQDDEENTLVGKVLAEKVINKNVVKSMIRKGWNLSDGVSINEVSYLLVVQKWVSSVAIQDVDLSEGEGFRMEIKKIEYGNPSCEGIERGCGGEDVRFSDVVRNIRAVVMGEGIKDKEASSIGYVVELPSDDDGGKDDMEVSKLIEENEVAETS</sequence>
<keyword evidence="2" id="KW-1185">Reference proteome</keyword>
<organism evidence="1 2">
    <name type="scientific">Senna tora</name>
    <dbReference type="NCBI Taxonomy" id="362788"/>
    <lineage>
        <taxon>Eukaryota</taxon>
        <taxon>Viridiplantae</taxon>
        <taxon>Streptophyta</taxon>
        <taxon>Embryophyta</taxon>
        <taxon>Tracheophyta</taxon>
        <taxon>Spermatophyta</taxon>
        <taxon>Magnoliopsida</taxon>
        <taxon>eudicotyledons</taxon>
        <taxon>Gunneridae</taxon>
        <taxon>Pentapetalae</taxon>
        <taxon>rosids</taxon>
        <taxon>fabids</taxon>
        <taxon>Fabales</taxon>
        <taxon>Fabaceae</taxon>
        <taxon>Caesalpinioideae</taxon>
        <taxon>Cassia clade</taxon>
        <taxon>Senna</taxon>
    </lineage>
</organism>
<dbReference type="AlphaFoldDB" id="A0A834WSG6"/>
<gene>
    <name evidence="1" type="ORF">G2W53_011897</name>
</gene>
<evidence type="ECO:0000313" key="2">
    <source>
        <dbReference type="Proteomes" id="UP000634136"/>
    </source>
</evidence>
<comment type="caution">
    <text evidence="1">The sequence shown here is derived from an EMBL/GenBank/DDBJ whole genome shotgun (WGS) entry which is preliminary data.</text>
</comment>
<accession>A0A834WSG6</accession>